<gene>
    <name evidence="2" type="ORF">CCACVL1_14146</name>
</gene>
<dbReference type="Gramene" id="OMO78749">
    <property type="protein sequence ID" value="OMO78749"/>
    <property type="gene ID" value="CCACVL1_14146"/>
</dbReference>
<accession>A0A1R3I866</accession>
<dbReference type="Proteomes" id="UP000188268">
    <property type="component" value="Unassembled WGS sequence"/>
</dbReference>
<dbReference type="EMBL" id="AWWV01010521">
    <property type="protein sequence ID" value="OMO78749.1"/>
    <property type="molecule type" value="Genomic_DNA"/>
</dbReference>
<reference evidence="2 3" key="1">
    <citation type="submission" date="2013-09" db="EMBL/GenBank/DDBJ databases">
        <title>Corchorus capsularis genome sequencing.</title>
        <authorList>
            <person name="Alam M."/>
            <person name="Haque M.S."/>
            <person name="Islam M.S."/>
            <person name="Emdad E.M."/>
            <person name="Islam M.M."/>
            <person name="Ahmed B."/>
            <person name="Halim A."/>
            <person name="Hossen Q.M.M."/>
            <person name="Hossain M.Z."/>
            <person name="Ahmed R."/>
            <person name="Khan M.M."/>
            <person name="Islam R."/>
            <person name="Rashid M.M."/>
            <person name="Khan S.A."/>
            <person name="Rahman M.S."/>
            <person name="Alam M."/>
        </authorList>
    </citation>
    <scope>NUCLEOTIDE SEQUENCE [LARGE SCALE GENOMIC DNA]</scope>
    <source>
        <strain evidence="3">cv. CVL-1</strain>
        <tissue evidence="2">Whole seedling</tissue>
    </source>
</reference>
<feature type="compositionally biased region" description="Polar residues" evidence="1">
    <location>
        <begin position="104"/>
        <end position="119"/>
    </location>
</feature>
<organism evidence="2 3">
    <name type="scientific">Corchorus capsularis</name>
    <name type="common">Jute</name>
    <dbReference type="NCBI Taxonomy" id="210143"/>
    <lineage>
        <taxon>Eukaryota</taxon>
        <taxon>Viridiplantae</taxon>
        <taxon>Streptophyta</taxon>
        <taxon>Embryophyta</taxon>
        <taxon>Tracheophyta</taxon>
        <taxon>Spermatophyta</taxon>
        <taxon>Magnoliopsida</taxon>
        <taxon>eudicotyledons</taxon>
        <taxon>Gunneridae</taxon>
        <taxon>Pentapetalae</taxon>
        <taxon>rosids</taxon>
        <taxon>malvids</taxon>
        <taxon>Malvales</taxon>
        <taxon>Malvaceae</taxon>
        <taxon>Grewioideae</taxon>
        <taxon>Apeibeae</taxon>
        <taxon>Corchorus</taxon>
    </lineage>
</organism>
<keyword evidence="3" id="KW-1185">Reference proteome</keyword>
<feature type="region of interest" description="Disordered" evidence="1">
    <location>
        <begin position="97"/>
        <end position="119"/>
    </location>
</feature>
<evidence type="ECO:0000313" key="2">
    <source>
        <dbReference type="EMBL" id="OMO78749.1"/>
    </source>
</evidence>
<name>A0A1R3I866_COCAP</name>
<dbReference type="AlphaFoldDB" id="A0A1R3I866"/>
<evidence type="ECO:0000313" key="3">
    <source>
        <dbReference type="Proteomes" id="UP000188268"/>
    </source>
</evidence>
<protein>
    <submittedName>
        <fullName evidence="2">Uncharacterized protein</fullName>
    </submittedName>
</protein>
<sequence length="119" mass="14102">MEEITRLQAGKAKPRIYKAANREERRKGKTARRKERVEISKLASELERKRQKCKLYYSLPNHRKQRKRLHVKDIKKQMEMKTRKSASGLLDIQISRPSTVHYKPTSQRKMIQNSEAGAR</sequence>
<comment type="caution">
    <text evidence="2">The sequence shown here is derived from an EMBL/GenBank/DDBJ whole genome shotgun (WGS) entry which is preliminary data.</text>
</comment>
<proteinExistence type="predicted"/>
<evidence type="ECO:0000256" key="1">
    <source>
        <dbReference type="SAM" id="MobiDB-lite"/>
    </source>
</evidence>